<feature type="compositionally biased region" description="Basic and acidic residues" evidence="2">
    <location>
        <begin position="1"/>
        <end position="10"/>
    </location>
</feature>
<dbReference type="InterPro" id="IPR036069">
    <property type="entry name" value="DUF34/NIF3_sf"/>
</dbReference>
<reference evidence="3 4" key="1">
    <citation type="submission" date="2016-02" db="EMBL/GenBank/DDBJ databases">
        <title>Biosynthesis of antibiotic leucinostatins and their inhibition on Phytophthora in bio-control Purpureocillium lilacinum.</title>
        <authorList>
            <person name="Wang G."/>
            <person name="Liu Z."/>
            <person name="Lin R."/>
            <person name="Li E."/>
            <person name="Mao Z."/>
            <person name="Ling J."/>
            <person name="Yin W."/>
            <person name="Xie B."/>
        </authorList>
    </citation>
    <scope>NUCLEOTIDE SEQUENCE [LARGE SCALE GENOMIC DNA]</scope>
    <source>
        <strain evidence="3">PLFJ-1</strain>
    </source>
</reference>
<accession>A0A179HYD8</accession>
<feature type="compositionally biased region" description="Polar residues" evidence="2">
    <location>
        <begin position="268"/>
        <end position="284"/>
    </location>
</feature>
<dbReference type="AlphaFoldDB" id="A0A179HYD8"/>
<name>A0A179HYD8_PURLI</name>
<dbReference type="EMBL" id="LSBI01000001">
    <property type="protein sequence ID" value="OAQ94333.1"/>
    <property type="molecule type" value="Genomic_DNA"/>
</dbReference>
<dbReference type="Gene3D" id="3.30.70.120">
    <property type="match status" value="1"/>
</dbReference>
<dbReference type="InterPro" id="IPR015867">
    <property type="entry name" value="N-reg_PII/ATP_PRibTrfase_C"/>
</dbReference>
<gene>
    <name evidence="3" type="ORF">VFPFJ_00442</name>
</gene>
<proteinExistence type="predicted"/>
<feature type="compositionally biased region" description="Basic residues" evidence="2">
    <location>
        <begin position="304"/>
        <end position="314"/>
    </location>
</feature>
<dbReference type="PANTHER" id="PTHR41774:SF1">
    <property type="entry name" value="NGG1P INTERACTING FACTOR NIF3"/>
    <property type="match status" value="1"/>
</dbReference>
<evidence type="ECO:0000256" key="2">
    <source>
        <dbReference type="SAM" id="MobiDB-lite"/>
    </source>
</evidence>
<dbReference type="SUPFAM" id="SSF102705">
    <property type="entry name" value="NIF3 (NGG1p interacting factor 3)-like"/>
    <property type="match status" value="1"/>
</dbReference>
<organism evidence="3 4">
    <name type="scientific">Purpureocillium lilacinum</name>
    <name type="common">Paecilomyces lilacinus</name>
    <dbReference type="NCBI Taxonomy" id="33203"/>
    <lineage>
        <taxon>Eukaryota</taxon>
        <taxon>Fungi</taxon>
        <taxon>Dikarya</taxon>
        <taxon>Ascomycota</taxon>
        <taxon>Pezizomycotina</taxon>
        <taxon>Sordariomycetes</taxon>
        <taxon>Hypocreomycetidae</taxon>
        <taxon>Hypocreales</taxon>
        <taxon>Ophiocordycipitaceae</taxon>
        <taxon>Purpureocillium</taxon>
    </lineage>
</organism>
<dbReference type="Proteomes" id="UP000078340">
    <property type="component" value="Unassembled WGS sequence"/>
</dbReference>
<evidence type="ECO:0000313" key="3">
    <source>
        <dbReference type="EMBL" id="OAQ94333.1"/>
    </source>
</evidence>
<dbReference type="PANTHER" id="PTHR41774">
    <property type="match status" value="1"/>
</dbReference>
<protein>
    <recommendedName>
        <fullName evidence="1">ATP phosphoribosyltransferase</fullName>
    </recommendedName>
</protein>
<comment type="caution">
    <text evidence="3">The sequence shown here is derived from an EMBL/GenBank/DDBJ whole genome shotgun (WGS) entry which is preliminary data.</text>
</comment>
<feature type="region of interest" description="Disordered" evidence="2">
    <location>
        <begin position="1"/>
        <end position="33"/>
    </location>
</feature>
<feature type="region of interest" description="Disordered" evidence="2">
    <location>
        <begin position="264"/>
        <end position="314"/>
    </location>
</feature>
<sequence>MKENRQDAKRLAQIPPRSRNKDGDCEQPGQPGVAVQHILLPTSRRRERTHGDLRPTDAPVARSISALSPLSTVPFARETPQRCPPRPVWPRQPGAAMCLFRCRNFASGSTREMGLATHPQNGNARVTGPALPREQRGGWRYAGMRGFCWEFLCVRLEGGGGLHREVIDLEHPAATVAACSHTPAGAWNPCLRLRFAEPKCRCYPAHWSSQDIHIRITQALQCCVVEAFVEESGSDFPLSHPVISDQRRNNRAVDIVRQRHKATVDASRCSTLPNSAPQQAQSHPTQPPCINHTLPPLPESRSSHSSKHANARSRPIRAMTSSLARYTLVFYAPPAAVAACKAAIFGAGAGRYPGAGNYTECCWSAAGTGQFRPGDAANPHIGTVGALEETPEVRVETLCVGTDVARKAVEALKSSHTRTRSQPTRYIRWRICDFACV</sequence>
<evidence type="ECO:0000313" key="4">
    <source>
        <dbReference type="Proteomes" id="UP000078340"/>
    </source>
</evidence>
<evidence type="ECO:0000256" key="1">
    <source>
        <dbReference type="ARBA" id="ARBA00020998"/>
    </source>
</evidence>